<accession>A0ABT7QXJ7</accession>
<gene>
    <name evidence="1" type="ORF">PGH07_03685</name>
</gene>
<dbReference type="Pfam" id="PF05159">
    <property type="entry name" value="Capsule_synth"/>
    <property type="match status" value="1"/>
</dbReference>
<name>A0ABT7QXJ7_9BACT</name>
<keyword evidence="2" id="KW-1185">Reference proteome</keyword>
<evidence type="ECO:0000313" key="1">
    <source>
        <dbReference type="EMBL" id="MDM5271269.1"/>
    </source>
</evidence>
<organism evidence="1 2">
    <name type="scientific">Sulfurovum zhangzhouensis</name>
    <dbReference type="NCBI Taxonomy" id="3019067"/>
    <lineage>
        <taxon>Bacteria</taxon>
        <taxon>Pseudomonadati</taxon>
        <taxon>Campylobacterota</taxon>
        <taxon>Epsilonproteobacteria</taxon>
        <taxon>Campylobacterales</taxon>
        <taxon>Sulfurovaceae</taxon>
        <taxon>Sulfurovum</taxon>
    </lineage>
</organism>
<protein>
    <recommendedName>
        <fullName evidence="3">Capsular biosynthesis protein</fullName>
    </recommendedName>
</protein>
<dbReference type="RefSeq" id="WP_289412619.1">
    <property type="nucleotide sequence ID" value="NZ_JAQIBD010000001.1"/>
</dbReference>
<reference evidence="1" key="1">
    <citation type="submission" date="2023-01" db="EMBL/GenBank/DDBJ databases">
        <title>Sulfurovum sp. zt1-1 genome assembly.</title>
        <authorList>
            <person name="Wang J."/>
        </authorList>
    </citation>
    <scope>NUCLEOTIDE SEQUENCE</scope>
    <source>
        <strain evidence="1">Zt1-1</strain>
    </source>
</reference>
<dbReference type="SUPFAM" id="SSF53756">
    <property type="entry name" value="UDP-Glycosyltransferase/glycogen phosphorylase"/>
    <property type="match status" value="1"/>
</dbReference>
<dbReference type="InterPro" id="IPR007833">
    <property type="entry name" value="Capsule_polysaccharide_synth"/>
</dbReference>
<dbReference type="InterPro" id="IPR043148">
    <property type="entry name" value="TagF_C"/>
</dbReference>
<dbReference type="EMBL" id="JAQIBD010000001">
    <property type="protein sequence ID" value="MDM5271269.1"/>
    <property type="molecule type" value="Genomic_DNA"/>
</dbReference>
<evidence type="ECO:0008006" key="3">
    <source>
        <dbReference type="Google" id="ProtNLM"/>
    </source>
</evidence>
<sequence>MKLLFFSVTKHQYRYFETLKKSFNYTSKHLFFPSFSFSLKGFRYTKQLVLTDIFAIKFKEIDCKYTNPVTKFFYKLLLKLQTPWIVSSVYSQLKVFKPDYLIVWNGKKFHQAIAVEIAKNLHIQPVFFENGVLPNTTTMDFKGVNASNSVPRDISFFVHLQVKEDQQLPQTLQVRESKAKKKTFDTSLPERYIFIPFQVAYDTQIIQHSPWIKDMFELYDIIEWLSTQINIPFVIKEHPSDRVSDYTPLYTKANKNIIFSSQNTQELIENAACIITINSSVAMESLLFAKRVIVLGEAFFAINGIVKTAKSKEEIKTYLETMDMWLVDGKLIKRFLTYLYYDYLIPGDWRNPSQEHLDQIDIRLKKQYDALPHKFQQT</sequence>
<dbReference type="Proteomes" id="UP001169069">
    <property type="component" value="Unassembled WGS sequence"/>
</dbReference>
<evidence type="ECO:0000313" key="2">
    <source>
        <dbReference type="Proteomes" id="UP001169069"/>
    </source>
</evidence>
<dbReference type="Gene3D" id="3.40.50.12580">
    <property type="match status" value="1"/>
</dbReference>
<proteinExistence type="predicted"/>
<comment type="caution">
    <text evidence="1">The sequence shown here is derived from an EMBL/GenBank/DDBJ whole genome shotgun (WGS) entry which is preliminary data.</text>
</comment>
<dbReference type="CDD" id="cd16438">
    <property type="entry name" value="beta_Kdo_transferase_KpsS_like"/>
    <property type="match status" value="1"/>
</dbReference>